<protein>
    <submittedName>
        <fullName evidence="2">Uncharacterized protein</fullName>
    </submittedName>
</protein>
<keyword evidence="1" id="KW-0812">Transmembrane</keyword>
<reference evidence="3" key="1">
    <citation type="journal article" date="2012" name="J. Bacteriol.">
        <title>Genome Sequence of Micromonospora lupini Lupac 08, Isolated from Root Nodules of Lupinus angustifolius.</title>
        <authorList>
            <person name="Alonso-Vega P."/>
            <person name="Normand P."/>
            <person name="Bacigalupe R."/>
            <person name="Pujic P."/>
            <person name="Lajus A."/>
            <person name="Vallenet D."/>
            <person name="Carro L."/>
            <person name="Coll P."/>
            <person name="Trujillo M.E."/>
        </authorList>
    </citation>
    <scope>NUCLEOTIDE SEQUENCE [LARGE SCALE GENOMIC DNA]</scope>
    <source>
        <strain evidence="3">Lupac 08</strain>
    </source>
</reference>
<dbReference type="eggNOG" id="ENOG5032A3K">
    <property type="taxonomic scope" value="Bacteria"/>
</dbReference>
<keyword evidence="1" id="KW-1133">Transmembrane helix</keyword>
<keyword evidence="1" id="KW-0472">Membrane</keyword>
<dbReference type="RefSeq" id="WP_007456852.1">
    <property type="nucleotide sequence ID" value="NZ_HF570108.1"/>
</dbReference>
<proteinExistence type="predicted"/>
<gene>
    <name evidence="2" type="ORF">MILUP08_41654</name>
</gene>
<evidence type="ECO:0000313" key="3">
    <source>
        <dbReference type="Proteomes" id="UP000003448"/>
    </source>
</evidence>
<dbReference type="AlphaFoldDB" id="I0KYU0"/>
<comment type="caution">
    <text evidence="2">The sequence shown here is derived from an EMBL/GenBank/DDBJ whole genome shotgun (WGS) entry which is preliminary data.</text>
</comment>
<evidence type="ECO:0000256" key="1">
    <source>
        <dbReference type="SAM" id="Phobius"/>
    </source>
</evidence>
<dbReference type="STRING" id="1150864.MILUP08_41654"/>
<feature type="transmembrane region" description="Helical" evidence="1">
    <location>
        <begin position="298"/>
        <end position="321"/>
    </location>
</feature>
<feature type="transmembrane region" description="Helical" evidence="1">
    <location>
        <begin position="63"/>
        <end position="88"/>
    </location>
</feature>
<name>I0KYU0_9ACTN</name>
<dbReference type="EMBL" id="CAIE01000016">
    <property type="protein sequence ID" value="CCH16737.1"/>
    <property type="molecule type" value="Genomic_DNA"/>
</dbReference>
<sequence>MTDAQIGVTVAAVPPEQDMGARWSAARKVAGYAAASAMSLYLLVKVVWIAVALLGSGPDDMGTVAWVVLNAVTVGMSAIGVTVGLALAQDWGRRIPARPLIFFAWVGGGFLVPMLPYLMVSGVLAALEGGGSVDGGGQAPAWEGLLIGVGFLGMAAGLAVALPIYLRQRWPAAFLGRLGDRPPRPSWFVLPAVTVTVALGLLWLSWACGGTLGIESAHRAGGGDLNDRLLNGNAGLWALIGGWSVWALDRRRPGRLPRWIPLTFAFAASGSLFAWGGWKLPMAVIRPAGYVAVEYPAVAVAQHTLSIVAGLALLATVLSVARARRHW</sequence>
<feature type="transmembrane region" description="Helical" evidence="1">
    <location>
        <begin position="187"/>
        <end position="206"/>
    </location>
</feature>
<feature type="transmembrane region" description="Helical" evidence="1">
    <location>
        <begin position="100"/>
        <end position="125"/>
    </location>
</feature>
<feature type="transmembrane region" description="Helical" evidence="1">
    <location>
        <begin position="229"/>
        <end position="248"/>
    </location>
</feature>
<keyword evidence="3" id="KW-1185">Reference proteome</keyword>
<feature type="transmembrane region" description="Helical" evidence="1">
    <location>
        <begin position="29"/>
        <end position="51"/>
    </location>
</feature>
<dbReference type="Proteomes" id="UP000003448">
    <property type="component" value="Unassembled WGS sequence"/>
</dbReference>
<feature type="transmembrane region" description="Helical" evidence="1">
    <location>
        <begin position="260"/>
        <end position="278"/>
    </location>
</feature>
<organism evidence="2 3">
    <name type="scientific">Micromonospora lupini str. Lupac 08</name>
    <dbReference type="NCBI Taxonomy" id="1150864"/>
    <lineage>
        <taxon>Bacteria</taxon>
        <taxon>Bacillati</taxon>
        <taxon>Actinomycetota</taxon>
        <taxon>Actinomycetes</taxon>
        <taxon>Micromonosporales</taxon>
        <taxon>Micromonosporaceae</taxon>
        <taxon>Micromonospora</taxon>
    </lineage>
</organism>
<accession>I0KYU0</accession>
<evidence type="ECO:0000313" key="2">
    <source>
        <dbReference type="EMBL" id="CCH16737.1"/>
    </source>
</evidence>
<feature type="transmembrane region" description="Helical" evidence="1">
    <location>
        <begin position="145"/>
        <end position="166"/>
    </location>
</feature>